<accession>A0ABX1JV05</accession>
<dbReference type="Proteomes" id="UP000777774">
    <property type="component" value="Unassembled WGS sequence"/>
</dbReference>
<dbReference type="Gene3D" id="1.25.40.10">
    <property type="entry name" value="Tetratricopeptide repeat domain"/>
    <property type="match status" value="1"/>
</dbReference>
<organism evidence="2 3">
    <name type="scientific">Cellulomonas septica</name>
    <dbReference type="NCBI Taxonomy" id="285080"/>
    <lineage>
        <taxon>Bacteria</taxon>
        <taxon>Bacillati</taxon>
        <taxon>Actinomycetota</taxon>
        <taxon>Actinomycetes</taxon>
        <taxon>Micrococcales</taxon>
        <taxon>Cellulomonadaceae</taxon>
        <taxon>Cellulomonas</taxon>
    </lineage>
</organism>
<dbReference type="InterPro" id="IPR011990">
    <property type="entry name" value="TPR-like_helical_dom_sf"/>
</dbReference>
<dbReference type="PROSITE" id="PS50005">
    <property type="entry name" value="TPR"/>
    <property type="match status" value="1"/>
</dbReference>
<comment type="caution">
    <text evidence="2">The sequence shown here is derived from an EMBL/GenBank/DDBJ whole genome shotgun (WGS) entry which is preliminary data.</text>
</comment>
<reference evidence="2 3" key="1">
    <citation type="submission" date="2020-04" db="EMBL/GenBank/DDBJ databases">
        <title>MicrobeNet Type strains.</title>
        <authorList>
            <person name="Nicholson A.C."/>
        </authorList>
    </citation>
    <scope>NUCLEOTIDE SEQUENCE [LARGE SCALE GENOMIC DNA]</scope>
    <source>
        <strain evidence="2 3">ATCC BAA-787</strain>
    </source>
</reference>
<evidence type="ECO:0008006" key="4">
    <source>
        <dbReference type="Google" id="ProtNLM"/>
    </source>
</evidence>
<sequence>MTAARGLDERFVVPRWRTFASTLAVGELDVPRVTGEALDPSSEEDKLDLSSFVRHPGLHLAGDLLGRALHGVEGAVDALPISEYVLGQDGSSAELRRLAVAVRAAVAGEPVPLHQSFEVVSGADPGKIVRAARTSLRRNPRNPVRWIDLALAQTNSGELEKAERSIRTALALAPTNRFVLRAASRFFVHVGDPERAQAVVRPAASRMRDPWLLAAEIAAADIVGAGSELIPSARRSLRSGDFTPAQASELACAIASHEFEAGQDKSGKRLLDRALVQPTENAVAQAEFEARRGNFTLPDEILSREGTFEARAIAFGARSQWREAVRDAKKWQEDQSFAPDPAMYLSYVASVCLEDYYVAAEAAKVGLVANPGSAMLGNNYAFALANLGRVEEAEQVLDQYPASAFEESEQAVRIATLGLLAFRGGKGVRGRELYRDAFVRAVDAGSHDQAAFAAAFWAREELRLGSPMAGAVLEVAREAVRRSDGDDPALVLARVERDASGRAMSDGRALDPNSVPGLLP</sequence>
<evidence type="ECO:0000256" key="1">
    <source>
        <dbReference type="PROSITE-ProRule" id="PRU00339"/>
    </source>
</evidence>
<evidence type="ECO:0000313" key="3">
    <source>
        <dbReference type="Proteomes" id="UP000777774"/>
    </source>
</evidence>
<dbReference type="EMBL" id="JAAXOY010000004">
    <property type="protein sequence ID" value="NKY38138.1"/>
    <property type="molecule type" value="Genomic_DNA"/>
</dbReference>
<dbReference type="SUPFAM" id="SSF48452">
    <property type="entry name" value="TPR-like"/>
    <property type="match status" value="1"/>
</dbReference>
<dbReference type="RefSeq" id="WP_168676581.1">
    <property type="nucleotide sequence ID" value="NZ_JAAXOY010000004.1"/>
</dbReference>
<feature type="repeat" description="TPR" evidence="1">
    <location>
        <begin position="143"/>
        <end position="176"/>
    </location>
</feature>
<keyword evidence="3" id="KW-1185">Reference proteome</keyword>
<proteinExistence type="predicted"/>
<gene>
    <name evidence="2" type="ORF">HGA02_00955</name>
</gene>
<evidence type="ECO:0000313" key="2">
    <source>
        <dbReference type="EMBL" id="NKY38138.1"/>
    </source>
</evidence>
<protein>
    <recommendedName>
        <fullName evidence="4">Tetratricopeptide repeat protein</fullName>
    </recommendedName>
</protein>
<name>A0ABX1JV05_9CELL</name>
<keyword evidence="1" id="KW-0802">TPR repeat</keyword>
<dbReference type="InterPro" id="IPR019734">
    <property type="entry name" value="TPR_rpt"/>
</dbReference>